<reference evidence="1" key="1">
    <citation type="submission" date="2022-07" db="EMBL/GenBank/DDBJ databases">
        <title>Phylogenomic reconstructions and comparative analyses of Kickxellomycotina fungi.</title>
        <authorList>
            <person name="Reynolds N.K."/>
            <person name="Stajich J.E."/>
            <person name="Barry K."/>
            <person name="Grigoriev I.V."/>
            <person name="Crous P."/>
            <person name="Smith M.E."/>
        </authorList>
    </citation>
    <scope>NUCLEOTIDE SEQUENCE</scope>
    <source>
        <strain evidence="1">NRRL 1565</strain>
    </source>
</reference>
<accession>A0A9W8LQF6</accession>
<proteinExistence type="predicted"/>
<dbReference type="AlphaFoldDB" id="A0A9W8LQF6"/>
<name>A0A9W8LQF6_9FUNG</name>
<comment type="caution">
    <text evidence="1">The sequence shown here is derived from an EMBL/GenBank/DDBJ whole genome shotgun (WGS) entry which is preliminary data.</text>
</comment>
<sequence length="182" mass="20319">MRLAIERQEFDTALRVWKNWLRLKALPPGKATEMALFACDQMSRPDIAQEIFHGLLTRPNAADSSNFDGEGSSKASDIESMTFCPGMVDESVLIMYIAIMVKHNHLDTIVPAVELWTTAMQAMDQDDLVFMGSDIHIAHRLSVPTVAKVIELLRGHKDASATKLIAELLTYIEKHFPDAIPV</sequence>
<gene>
    <name evidence="1" type="ORF">H4R20_005797</name>
</gene>
<dbReference type="OrthoDB" id="407658at2759"/>
<dbReference type="EMBL" id="JANBUO010002116">
    <property type="protein sequence ID" value="KAJ2795682.1"/>
    <property type="molecule type" value="Genomic_DNA"/>
</dbReference>
<dbReference type="Proteomes" id="UP001140094">
    <property type="component" value="Unassembled WGS sequence"/>
</dbReference>
<evidence type="ECO:0000313" key="2">
    <source>
        <dbReference type="Proteomes" id="UP001140094"/>
    </source>
</evidence>
<organism evidence="1 2">
    <name type="scientific">Coemansia guatemalensis</name>
    <dbReference type="NCBI Taxonomy" id="2761395"/>
    <lineage>
        <taxon>Eukaryota</taxon>
        <taxon>Fungi</taxon>
        <taxon>Fungi incertae sedis</taxon>
        <taxon>Zoopagomycota</taxon>
        <taxon>Kickxellomycotina</taxon>
        <taxon>Kickxellomycetes</taxon>
        <taxon>Kickxellales</taxon>
        <taxon>Kickxellaceae</taxon>
        <taxon>Coemansia</taxon>
    </lineage>
</organism>
<evidence type="ECO:0000313" key="1">
    <source>
        <dbReference type="EMBL" id="KAJ2795682.1"/>
    </source>
</evidence>
<keyword evidence="2" id="KW-1185">Reference proteome</keyword>
<protein>
    <submittedName>
        <fullName evidence="1">Uncharacterized protein</fullName>
    </submittedName>
</protein>